<keyword evidence="3" id="KW-1185">Reference proteome</keyword>
<feature type="transmembrane region" description="Helical" evidence="1">
    <location>
        <begin position="72"/>
        <end position="91"/>
    </location>
</feature>
<proteinExistence type="predicted"/>
<dbReference type="AlphaFoldDB" id="A0A562ZR47"/>
<accession>A0A562ZR47</accession>
<keyword evidence="1" id="KW-1133">Transmembrane helix</keyword>
<keyword evidence="1" id="KW-0472">Membrane</keyword>
<gene>
    <name evidence="2" type="ORF">FN976_12900</name>
</gene>
<feature type="transmembrane region" description="Helical" evidence="1">
    <location>
        <begin position="103"/>
        <end position="124"/>
    </location>
</feature>
<keyword evidence="1" id="KW-0812">Transmembrane</keyword>
<keyword evidence="2" id="KW-0808">Transferase</keyword>
<keyword evidence="2" id="KW-0548">Nucleotidyltransferase</keyword>
<feature type="transmembrane region" description="Helical" evidence="1">
    <location>
        <begin position="6"/>
        <end position="29"/>
    </location>
</feature>
<dbReference type="GO" id="GO:0016779">
    <property type="term" value="F:nucleotidyltransferase activity"/>
    <property type="evidence" value="ECO:0007669"/>
    <property type="project" value="UniProtKB-KW"/>
</dbReference>
<evidence type="ECO:0000313" key="2">
    <source>
        <dbReference type="EMBL" id="TWO70857.1"/>
    </source>
</evidence>
<dbReference type="RefSeq" id="WP_145893446.1">
    <property type="nucleotide sequence ID" value="NZ_VOBQ01000010.1"/>
</dbReference>
<organism evidence="2 3">
    <name type="scientific">Caenimonas sedimenti</name>
    <dbReference type="NCBI Taxonomy" id="2596921"/>
    <lineage>
        <taxon>Bacteria</taxon>
        <taxon>Pseudomonadati</taxon>
        <taxon>Pseudomonadota</taxon>
        <taxon>Betaproteobacteria</taxon>
        <taxon>Burkholderiales</taxon>
        <taxon>Comamonadaceae</taxon>
        <taxon>Caenimonas</taxon>
    </lineage>
</organism>
<protein>
    <submittedName>
        <fullName evidence="2">Phosphopantetheine adenylyltransferase</fullName>
    </submittedName>
</protein>
<feature type="transmembrane region" description="Helical" evidence="1">
    <location>
        <begin position="50"/>
        <end position="66"/>
    </location>
</feature>
<evidence type="ECO:0000313" key="3">
    <source>
        <dbReference type="Proteomes" id="UP000318199"/>
    </source>
</evidence>
<dbReference type="EMBL" id="VOBQ01000010">
    <property type="protein sequence ID" value="TWO70857.1"/>
    <property type="molecule type" value="Genomic_DNA"/>
</dbReference>
<evidence type="ECO:0000256" key="1">
    <source>
        <dbReference type="SAM" id="Phobius"/>
    </source>
</evidence>
<reference evidence="2 3" key="1">
    <citation type="submission" date="2019-07" db="EMBL/GenBank/DDBJ databases">
        <title>Caenimonas sedimenti sp. nov., isolated from activated sludge.</title>
        <authorList>
            <person name="Xu J."/>
        </authorList>
    </citation>
    <scope>NUCLEOTIDE SEQUENCE [LARGE SCALE GENOMIC DNA]</scope>
    <source>
        <strain evidence="2 3">HX-9-20</strain>
    </source>
</reference>
<dbReference type="Proteomes" id="UP000318199">
    <property type="component" value="Unassembled WGS sequence"/>
</dbReference>
<name>A0A562ZR47_9BURK</name>
<comment type="caution">
    <text evidence="2">The sequence shown here is derived from an EMBL/GenBank/DDBJ whole genome shotgun (WGS) entry which is preliminary data.</text>
</comment>
<dbReference type="OrthoDB" id="1495227at2"/>
<sequence>MRHLPAIALFLVGLIHLLPLAGVLGAARLASLYGVDATEPNLQILLRHRAVLFGLLGLFLCTSAFRPALQPLAWIGGFISVVSFIVIAWAVGGANAQVGRVFAMDLAALALLLVAAAAAWPAWWPSVNASSKIE</sequence>